<keyword evidence="2" id="KW-1185">Reference proteome</keyword>
<gene>
    <name evidence="1" type="ORF">GE061_008747</name>
</gene>
<comment type="caution">
    <text evidence="1">The sequence shown here is derived from an EMBL/GenBank/DDBJ whole genome shotgun (WGS) entry which is preliminary data.</text>
</comment>
<name>A0A8S9WNM5_APOLU</name>
<dbReference type="AlphaFoldDB" id="A0A8S9WNM5"/>
<evidence type="ECO:0000313" key="1">
    <source>
        <dbReference type="EMBL" id="KAF6197781.1"/>
    </source>
</evidence>
<reference evidence="1" key="1">
    <citation type="journal article" date="2021" name="Mol. Ecol. Resour.">
        <title>Apolygus lucorum genome provides insights into omnivorousness and mesophyll feeding.</title>
        <authorList>
            <person name="Liu Y."/>
            <person name="Liu H."/>
            <person name="Wang H."/>
            <person name="Huang T."/>
            <person name="Liu B."/>
            <person name="Yang B."/>
            <person name="Yin L."/>
            <person name="Li B."/>
            <person name="Zhang Y."/>
            <person name="Zhang S."/>
            <person name="Jiang F."/>
            <person name="Zhang X."/>
            <person name="Ren Y."/>
            <person name="Wang B."/>
            <person name="Wang S."/>
            <person name="Lu Y."/>
            <person name="Wu K."/>
            <person name="Fan W."/>
            <person name="Wang G."/>
        </authorList>
    </citation>
    <scope>NUCLEOTIDE SEQUENCE</scope>
    <source>
        <strain evidence="1">12Hb</strain>
    </source>
</reference>
<dbReference type="Proteomes" id="UP000466442">
    <property type="component" value="Unassembled WGS sequence"/>
</dbReference>
<protein>
    <submittedName>
        <fullName evidence="1">Uncharacterized protein</fullName>
    </submittedName>
</protein>
<organism evidence="1 2">
    <name type="scientific">Apolygus lucorum</name>
    <name type="common">Small green plant bug</name>
    <name type="synonym">Lygocoris lucorum</name>
    <dbReference type="NCBI Taxonomy" id="248454"/>
    <lineage>
        <taxon>Eukaryota</taxon>
        <taxon>Metazoa</taxon>
        <taxon>Ecdysozoa</taxon>
        <taxon>Arthropoda</taxon>
        <taxon>Hexapoda</taxon>
        <taxon>Insecta</taxon>
        <taxon>Pterygota</taxon>
        <taxon>Neoptera</taxon>
        <taxon>Paraneoptera</taxon>
        <taxon>Hemiptera</taxon>
        <taxon>Heteroptera</taxon>
        <taxon>Panheteroptera</taxon>
        <taxon>Cimicomorpha</taxon>
        <taxon>Miridae</taxon>
        <taxon>Mirini</taxon>
        <taxon>Apolygus</taxon>
    </lineage>
</organism>
<accession>A0A8S9WNM5</accession>
<proteinExistence type="predicted"/>
<dbReference type="EMBL" id="WIXP02000017">
    <property type="protein sequence ID" value="KAF6197781.1"/>
    <property type="molecule type" value="Genomic_DNA"/>
</dbReference>
<evidence type="ECO:0000313" key="2">
    <source>
        <dbReference type="Proteomes" id="UP000466442"/>
    </source>
</evidence>
<sequence>MADKARQTEQRKKGVTSRIEELTVLDDFPEYEVTSPRRIEVGEEKTSGQSLKMTGYTVQLSFLCLAVSS</sequence>